<dbReference type="AlphaFoldDB" id="A0A1H0P3C4"/>
<dbReference type="SUPFAM" id="SSF52980">
    <property type="entry name" value="Restriction endonuclease-like"/>
    <property type="match status" value="1"/>
</dbReference>
<evidence type="ECO:0000256" key="2">
    <source>
        <dbReference type="HAMAP-Rule" id="MF_00048"/>
    </source>
</evidence>
<keyword evidence="3" id="KW-0255">Endonuclease</keyword>
<evidence type="ECO:0000313" key="4">
    <source>
        <dbReference type="Proteomes" id="UP000242957"/>
    </source>
</evidence>
<dbReference type="NCBIfam" id="TIGR00252">
    <property type="entry name" value="YraN family protein"/>
    <property type="match status" value="1"/>
</dbReference>
<dbReference type="Gene3D" id="3.40.1350.10">
    <property type="match status" value="1"/>
</dbReference>
<dbReference type="OrthoDB" id="9794876at2"/>
<protein>
    <recommendedName>
        <fullName evidence="2">UPF0102 protein SAMN05216193_11996</fullName>
    </recommendedName>
</protein>
<dbReference type="RefSeq" id="WP_084309426.1">
    <property type="nucleotide sequence ID" value="NZ_FNIJ01000019.1"/>
</dbReference>
<reference evidence="4" key="1">
    <citation type="submission" date="2016-10" db="EMBL/GenBank/DDBJ databases">
        <authorList>
            <person name="Varghese N."/>
            <person name="Submissions S."/>
        </authorList>
    </citation>
    <scope>NUCLEOTIDE SEQUENCE [LARGE SCALE GENOMIC DNA]</scope>
    <source>
        <strain evidence="4">JCM 21621</strain>
    </source>
</reference>
<dbReference type="InterPro" id="IPR011856">
    <property type="entry name" value="tRNA_endonuc-like_dom_sf"/>
</dbReference>
<dbReference type="STRING" id="198616.SAMN05216193_11996"/>
<gene>
    <name evidence="3" type="ORF">SAMN05216193_11996</name>
</gene>
<dbReference type="InterPro" id="IPR011335">
    <property type="entry name" value="Restrct_endonuc-II-like"/>
</dbReference>
<organism evidence="3 4">
    <name type="scientific">Pseudomonas jinjuensis</name>
    <dbReference type="NCBI Taxonomy" id="198616"/>
    <lineage>
        <taxon>Bacteria</taxon>
        <taxon>Pseudomonadati</taxon>
        <taxon>Pseudomonadota</taxon>
        <taxon>Gammaproteobacteria</taxon>
        <taxon>Pseudomonadales</taxon>
        <taxon>Pseudomonadaceae</taxon>
        <taxon>Pseudomonas</taxon>
    </lineage>
</organism>
<name>A0A1H0P3C4_9PSED</name>
<dbReference type="NCBIfam" id="NF009150">
    <property type="entry name" value="PRK12497.1-3"/>
    <property type="match status" value="1"/>
</dbReference>
<dbReference type="GO" id="GO:0004519">
    <property type="term" value="F:endonuclease activity"/>
    <property type="evidence" value="ECO:0007669"/>
    <property type="project" value="UniProtKB-KW"/>
</dbReference>
<evidence type="ECO:0000256" key="1">
    <source>
        <dbReference type="ARBA" id="ARBA00006738"/>
    </source>
</evidence>
<keyword evidence="4" id="KW-1185">Reference proteome</keyword>
<accession>A0A1H0P3C4</accession>
<dbReference type="InterPro" id="IPR003509">
    <property type="entry name" value="UPF0102_YraN-like"/>
</dbReference>
<sequence>MSDRQPSTRSKGHAAEAQARAHLEKHGLRLLAQNWLCRRGELDLVMLDGDTVVFVEVRSRRHLAWGGALESVDARKRQRLIASAEHFLQQEPRWARHPCRFDVVAMTDGGNSPAQLNWIPNAFDT</sequence>
<dbReference type="Proteomes" id="UP000242957">
    <property type="component" value="Unassembled WGS sequence"/>
</dbReference>
<dbReference type="HAMAP" id="MF_00048">
    <property type="entry name" value="UPF0102"/>
    <property type="match status" value="1"/>
</dbReference>
<proteinExistence type="inferred from homology"/>
<dbReference type="PANTHER" id="PTHR34039:SF1">
    <property type="entry name" value="UPF0102 PROTEIN YRAN"/>
    <property type="match status" value="1"/>
</dbReference>
<evidence type="ECO:0000313" key="3">
    <source>
        <dbReference type="EMBL" id="SDO99577.1"/>
    </source>
</evidence>
<dbReference type="Pfam" id="PF02021">
    <property type="entry name" value="UPF0102"/>
    <property type="match status" value="1"/>
</dbReference>
<dbReference type="CDD" id="cd20736">
    <property type="entry name" value="PoNe_Nuclease"/>
    <property type="match status" value="1"/>
</dbReference>
<keyword evidence="3" id="KW-0378">Hydrolase</keyword>
<keyword evidence="3" id="KW-0540">Nuclease</keyword>
<comment type="similarity">
    <text evidence="1 2">Belongs to the UPF0102 family.</text>
</comment>
<dbReference type="PANTHER" id="PTHR34039">
    <property type="entry name" value="UPF0102 PROTEIN YRAN"/>
    <property type="match status" value="1"/>
</dbReference>
<dbReference type="GO" id="GO:0003676">
    <property type="term" value="F:nucleic acid binding"/>
    <property type="evidence" value="ECO:0007669"/>
    <property type="project" value="InterPro"/>
</dbReference>
<dbReference type="EMBL" id="FNIJ01000019">
    <property type="protein sequence ID" value="SDO99577.1"/>
    <property type="molecule type" value="Genomic_DNA"/>
</dbReference>